<dbReference type="EMBL" id="JAMRDG010000001">
    <property type="protein sequence ID" value="KAJ3698895.1"/>
    <property type="molecule type" value="Genomic_DNA"/>
</dbReference>
<dbReference type="InterPro" id="IPR001810">
    <property type="entry name" value="F-box_dom"/>
</dbReference>
<dbReference type="InterPro" id="IPR036047">
    <property type="entry name" value="F-box-like_dom_sf"/>
</dbReference>
<dbReference type="SUPFAM" id="SSF52047">
    <property type="entry name" value="RNI-like"/>
    <property type="match status" value="1"/>
</dbReference>
<name>A0AAD5ZJE4_9POAL</name>
<comment type="caution">
    <text evidence="2">The sequence shown here is derived from an EMBL/GenBank/DDBJ whole genome shotgun (WGS) entry which is preliminary data.</text>
</comment>
<reference evidence="2 3" key="1">
    <citation type="journal article" date="2022" name="Cell">
        <title>Repeat-based holocentromeres influence genome architecture and karyotype evolution.</title>
        <authorList>
            <person name="Hofstatter P.G."/>
            <person name="Thangavel G."/>
            <person name="Lux T."/>
            <person name="Neumann P."/>
            <person name="Vondrak T."/>
            <person name="Novak P."/>
            <person name="Zhang M."/>
            <person name="Costa L."/>
            <person name="Castellani M."/>
            <person name="Scott A."/>
            <person name="Toegelov H."/>
            <person name="Fuchs J."/>
            <person name="Mata-Sucre Y."/>
            <person name="Dias Y."/>
            <person name="Vanzela A.L.L."/>
            <person name="Huettel B."/>
            <person name="Almeida C.C.S."/>
            <person name="Simkova H."/>
            <person name="Souza G."/>
            <person name="Pedrosa-Harand A."/>
            <person name="Macas J."/>
            <person name="Mayer K.F.X."/>
            <person name="Houben A."/>
            <person name="Marques A."/>
        </authorList>
    </citation>
    <scope>NUCLEOTIDE SEQUENCE [LARGE SCALE GENOMIC DNA]</scope>
    <source>
        <strain evidence="2">RhyTen1mFocal</strain>
    </source>
</reference>
<dbReference type="InterPro" id="IPR032675">
    <property type="entry name" value="LRR_dom_sf"/>
</dbReference>
<dbReference type="AlphaFoldDB" id="A0AAD5ZJE4"/>
<dbReference type="Pfam" id="PF12937">
    <property type="entry name" value="F-box-like"/>
    <property type="match status" value="1"/>
</dbReference>
<dbReference type="Gene3D" id="3.80.10.10">
    <property type="entry name" value="Ribonuclease Inhibitor"/>
    <property type="match status" value="1"/>
</dbReference>
<dbReference type="Gene3D" id="1.20.1280.50">
    <property type="match status" value="1"/>
</dbReference>
<dbReference type="PANTHER" id="PTHR38926:SF12">
    <property type="entry name" value="F-BOX DOMAIN CONTAINING PROTEIN, EXPRESSED"/>
    <property type="match status" value="1"/>
</dbReference>
<proteinExistence type="predicted"/>
<accession>A0AAD5ZJE4</accession>
<dbReference type="PANTHER" id="PTHR38926">
    <property type="entry name" value="F-BOX DOMAIN CONTAINING PROTEIN, EXPRESSED"/>
    <property type="match status" value="1"/>
</dbReference>
<evidence type="ECO:0000313" key="2">
    <source>
        <dbReference type="EMBL" id="KAJ3698895.1"/>
    </source>
</evidence>
<feature type="domain" description="F-box" evidence="1">
    <location>
        <begin position="36"/>
        <end position="77"/>
    </location>
</feature>
<dbReference type="SUPFAM" id="SSF81383">
    <property type="entry name" value="F-box domain"/>
    <property type="match status" value="1"/>
</dbReference>
<protein>
    <recommendedName>
        <fullName evidence="1">F-box domain-containing protein</fullName>
    </recommendedName>
</protein>
<sequence length="303" mass="34060">MAYPVNPNLTAAVSAATSTSISTSSRLRKGWNDLNPDLLLSILSRLSTLDLIAGVYAVCSSWRSAARDPIFWRILDLSDWDAIAARFGAPVSLSQVFNRILAFSRAGASIERLYLPPFADGQDLIFLADRLPNLVYLSLPNPEIQEDEFFLALPKFRFLTGLAVDQYFGTSVNLFSFLQHRRVTEFKLFEHEARLEHHHAMIICHYLPNLKKLEIPIRVSRQAILTFLEELHGLEYLDISGYQDSVINNEILEKASRLKVFVWHSGRDLGEFVVCSSCGGNGSVAAPCQCVLEEKVMEWLANP</sequence>
<evidence type="ECO:0000313" key="3">
    <source>
        <dbReference type="Proteomes" id="UP001210211"/>
    </source>
</evidence>
<keyword evidence="3" id="KW-1185">Reference proteome</keyword>
<organism evidence="2 3">
    <name type="scientific">Rhynchospora tenuis</name>
    <dbReference type="NCBI Taxonomy" id="198213"/>
    <lineage>
        <taxon>Eukaryota</taxon>
        <taxon>Viridiplantae</taxon>
        <taxon>Streptophyta</taxon>
        <taxon>Embryophyta</taxon>
        <taxon>Tracheophyta</taxon>
        <taxon>Spermatophyta</taxon>
        <taxon>Magnoliopsida</taxon>
        <taxon>Liliopsida</taxon>
        <taxon>Poales</taxon>
        <taxon>Cyperaceae</taxon>
        <taxon>Cyperoideae</taxon>
        <taxon>Rhynchosporeae</taxon>
        <taxon>Rhynchospora</taxon>
    </lineage>
</organism>
<dbReference type="Proteomes" id="UP001210211">
    <property type="component" value="Unassembled WGS sequence"/>
</dbReference>
<gene>
    <name evidence="2" type="ORF">LUZ61_002600</name>
</gene>
<evidence type="ECO:0000259" key="1">
    <source>
        <dbReference type="Pfam" id="PF12937"/>
    </source>
</evidence>